<dbReference type="CDD" id="cd04873">
    <property type="entry name" value="ACT_UUR-ACR-like"/>
    <property type="match status" value="1"/>
</dbReference>
<evidence type="ECO:0000313" key="4">
    <source>
        <dbReference type="EMBL" id="EEH52139.1"/>
    </source>
</evidence>
<dbReference type="InterPro" id="IPR054502">
    <property type="entry name" value="bHLH-TF_ACT-like_plant"/>
</dbReference>
<keyword evidence="2" id="KW-0539">Nucleus</keyword>
<feature type="domain" description="ACT" evidence="3">
    <location>
        <begin position="56"/>
        <end position="124"/>
    </location>
</feature>
<evidence type="ECO:0000259" key="3">
    <source>
        <dbReference type="PROSITE" id="PS51671"/>
    </source>
</evidence>
<dbReference type="Proteomes" id="UP000001876">
    <property type="component" value="Unassembled WGS sequence"/>
</dbReference>
<sequence>MIEKVERLVMEAAIEQWSYSTPKEASYVNSKDRVVEPSVCVTVVDSSLTKSGKCAVVALRCTDRKGLLVSILKALNALDAHVVSASVETTGEGVAENRFVVTLPEGLGGGGVQAAVMKVLTGTS</sequence>
<dbReference type="KEGG" id="mpp:MICPUCDRAFT_48917"/>
<keyword evidence="5" id="KW-1185">Reference proteome</keyword>
<evidence type="ECO:0000256" key="1">
    <source>
        <dbReference type="ARBA" id="ARBA00004123"/>
    </source>
</evidence>
<gene>
    <name evidence="4" type="ORF">MICPUCDRAFT_48917</name>
</gene>
<dbReference type="InterPro" id="IPR002912">
    <property type="entry name" value="ACT_dom"/>
</dbReference>
<organism evidence="5">
    <name type="scientific">Micromonas pusilla (strain CCMP1545)</name>
    <name type="common">Picoplanktonic green alga</name>
    <dbReference type="NCBI Taxonomy" id="564608"/>
    <lineage>
        <taxon>Eukaryota</taxon>
        <taxon>Viridiplantae</taxon>
        <taxon>Chlorophyta</taxon>
        <taxon>Mamiellophyceae</taxon>
        <taxon>Mamiellales</taxon>
        <taxon>Mamiellaceae</taxon>
        <taxon>Micromonas</taxon>
    </lineage>
</organism>
<reference evidence="4 5" key="1">
    <citation type="journal article" date="2009" name="Science">
        <title>Green evolution and dynamic adaptations revealed by genomes of the marine picoeukaryotes Micromonas.</title>
        <authorList>
            <person name="Worden A.Z."/>
            <person name="Lee J.H."/>
            <person name="Mock T."/>
            <person name="Rouze P."/>
            <person name="Simmons M.P."/>
            <person name="Aerts A.L."/>
            <person name="Allen A.E."/>
            <person name="Cuvelier M.L."/>
            <person name="Derelle E."/>
            <person name="Everett M.V."/>
            <person name="Foulon E."/>
            <person name="Grimwood J."/>
            <person name="Gundlach H."/>
            <person name="Henrissat B."/>
            <person name="Napoli C."/>
            <person name="McDonald S.M."/>
            <person name="Parker M.S."/>
            <person name="Rombauts S."/>
            <person name="Salamov A."/>
            <person name="Von Dassow P."/>
            <person name="Badger J.H."/>
            <person name="Coutinho P.M."/>
            <person name="Demir E."/>
            <person name="Dubchak I."/>
            <person name="Gentemann C."/>
            <person name="Eikrem W."/>
            <person name="Gready J.E."/>
            <person name="John U."/>
            <person name="Lanier W."/>
            <person name="Lindquist E.A."/>
            <person name="Lucas S."/>
            <person name="Mayer K.F."/>
            <person name="Moreau H."/>
            <person name="Not F."/>
            <person name="Otillar R."/>
            <person name="Panaud O."/>
            <person name="Pangilinan J."/>
            <person name="Paulsen I."/>
            <person name="Piegu B."/>
            <person name="Poliakov A."/>
            <person name="Robbens S."/>
            <person name="Schmutz J."/>
            <person name="Toulza E."/>
            <person name="Wyss T."/>
            <person name="Zelensky A."/>
            <person name="Zhou K."/>
            <person name="Armbrust E.V."/>
            <person name="Bhattacharya D."/>
            <person name="Goodenough U.W."/>
            <person name="Van de Peer Y."/>
            <person name="Grigoriev I.V."/>
        </authorList>
    </citation>
    <scope>NUCLEOTIDE SEQUENCE [LARGE SCALE GENOMIC DNA]</scope>
    <source>
        <strain evidence="4 5">CCMP1545</strain>
    </source>
</reference>
<dbReference type="RefSeq" id="XP_003063766.1">
    <property type="nucleotide sequence ID" value="XM_003063720.1"/>
</dbReference>
<evidence type="ECO:0000256" key="2">
    <source>
        <dbReference type="ARBA" id="ARBA00023242"/>
    </source>
</evidence>
<dbReference type="SUPFAM" id="SSF55021">
    <property type="entry name" value="ACT-like"/>
    <property type="match status" value="1"/>
</dbReference>
<name>C1N6P0_MICPC</name>
<dbReference type="GO" id="GO:0005634">
    <property type="term" value="C:nucleus"/>
    <property type="evidence" value="ECO:0007669"/>
    <property type="project" value="UniProtKB-SubCell"/>
</dbReference>
<dbReference type="InterPro" id="IPR045865">
    <property type="entry name" value="ACT-like_dom_sf"/>
</dbReference>
<comment type="subcellular location">
    <subcellularLocation>
        <location evidence="1">Nucleus</location>
    </subcellularLocation>
</comment>
<protein>
    <submittedName>
        <fullName evidence="4">Predicted protein</fullName>
    </submittedName>
</protein>
<accession>C1N6P0</accession>
<evidence type="ECO:0000313" key="5">
    <source>
        <dbReference type="Proteomes" id="UP000001876"/>
    </source>
</evidence>
<dbReference type="AlphaFoldDB" id="C1N6P0"/>
<dbReference type="Pfam" id="PF22754">
    <property type="entry name" value="bHLH-TF_ACT-like_plant"/>
    <property type="match status" value="1"/>
</dbReference>
<dbReference type="EMBL" id="GG663749">
    <property type="protein sequence ID" value="EEH52139.1"/>
    <property type="molecule type" value="Genomic_DNA"/>
</dbReference>
<proteinExistence type="predicted"/>
<dbReference type="GeneID" id="9689027"/>
<dbReference type="PROSITE" id="PS51671">
    <property type="entry name" value="ACT"/>
    <property type="match status" value="1"/>
</dbReference>